<protein>
    <recommendedName>
        <fullName evidence="2">Serine aminopeptidase S33 domain-containing protein</fullName>
    </recommendedName>
</protein>
<feature type="compositionally biased region" description="Acidic residues" evidence="1">
    <location>
        <begin position="266"/>
        <end position="277"/>
    </location>
</feature>
<feature type="region of interest" description="Disordered" evidence="1">
    <location>
        <begin position="655"/>
        <end position="675"/>
    </location>
</feature>
<dbReference type="Gene3D" id="3.40.50.1820">
    <property type="entry name" value="alpha/beta hydrolase"/>
    <property type="match status" value="1"/>
</dbReference>
<feature type="compositionally biased region" description="Polar residues" evidence="1">
    <location>
        <begin position="59"/>
        <end position="69"/>
    </location>
</feature>
<feature type="domain" description="Serine aminopeptidase S33" evidence="2">
    <location>
        <begin position="371"/>
        <end position="478"/>
    </location>
</feature>
<dbReference type="InterPro" id="IPR029058">
    <property type="entry name" value="AB_hydrolase_fold"/>
</dbReference>
<dbReference type="InterPro" id="IPR022742">
    <property type="entry name" value="Hydrolase_4"/>
</dbReference>
<dbReference type="PANTHER" id="PTHR43358">
    <property type="entry name" value="ALPHA/BETA-HYDROLASE"/>
    <property type="match status" value="1"/>
</dbReference>
<reference evidence="3 4" key="1">
    <citation type="submission" date="2024-10" db="EMBL/GenBank/DDBJ databases">
        <title>Updated reference genomes for cyclostephanoid diatoms.</title>
        <authorList>
            <person name="Roberts W.R."/>
            <person name="Alverson A.J."/>
        </authorList>
    </citation>
    <scope>NUCLEOTIDE SEQUENCE [LARGE SCALE GENOMIC DNA]</scope>
    <source>
        <strain evidence="3 4">AJA276-08</strain>
    </source>
</reference>
<evidence type="ECO:0000256" key="1">
    <source>
        <dbReference type="SAM" id="MobiDB-lite"/>
    </source>
</evidence>
<keyword evidence="4" id="KW-1185">Reference proteome</keyword>
<gene>
    <name evidence="3" type="ORF">ACHAW5_001069</name>
</gene>
<feature type="region of interest" description="Disordered" evidence="1">
    <location>
        <begin position="1"/>
        <end position="174"/>
    </location>
</feature>
<accession>A0ABD3QM23</accession>
<dbReference type="SUPFAM" id="SSF53474">
    <property type="entry name" value="alpha/beta-Hydrolases"/>
    <property type="match status" value="1"/>
</dbReference>
<evidence type="ECO:0000313" key="4">
    <source>
        <dbReference type="Proteomes" id="UP001530315"/>
    </source>
</evidence>
<dbReference type="Proteomes" id="UP001530315">
    <property type="component" value="Unassembled WGS sequence"/>
</dbReference>
<evidence type="ECO:0000313" key="3">
    <source>
        <dbReference type="EMBL" id="KAL3800601.1"/>
    </source>
</evidence>
<comment type="caution">
    <text evidence="3">The sequence shown here is derived from an EMBL/GenBank/DDBJ whole genome shotgun (WGS) entry which is preliminary data.</text>
</comment>
<feature type="compositionally biased region" description="Low complexity" evidence="1">
    <location>
        <begin position="143"/>
        <end position="158"/>
    </location>
</feature>
<feature type="compositionally biased region" description="Acidic residues" evidence="1">
    <location>
        <begin position="319"/>
        <end position="328"/>
    </location>
</feature>
<dbReference type="AlphaFoldDB" id="A0ABD3QM23"/>
<dbReference type="Pfam" id="PF12146">
    <property type="entry name" value="Hydrolase_4"/>
    <property type="match status" value="1"/>
</dbReference>
<dbReference type="EMBL" id="JALLAZ020000212">
    <property type="protein sequence ID" value="KAL3800601.1"/>
    <property type="molecule type" value="Genomic_DNA"/>
</dbReference>
<feature type="region of interest" description="Disordered" evidence="1">
    <location>
        <begin position="306"/>
        <end position="350"/>
    </location>
</feature>
<dbReference type="PANTHER" id="PTHR43358:SF4">
    <property type="entry name" value="ALPHA_BETA HYDROLASE FOLD-1 DOMAIN-CONTAINING PROTEIN"/>
    <property type="match status" value="1"/>
</dbReference>
<proteinExistence type="predicted"/>
<feature type="region of interest" description="Disordered" evidence="1">
    <location>
        <begin position="240"/>
        <end position="283"/>
    </location>
</feature>
<dbReference type="InterPro" id="IPR052920">
    <property type="entry name" value="DNA-binding_regulatory"/>
</dbReference>
<feature type="compositionally biased region" description="Acidic residues" evidence="1">
    <location>
        <begin position="246"/>
        <end position="256"/>
    </location>
</feature>
<evidence type="ECO:0000259" key="2">
    <source>
        <dbReference type="Pfam" id="PF12146"/>
    </source>
</evidence>
<sequence length="738" mass="81565">MTSNPCYDDAEGTLRDQGLEVVVIPYRPSPPPPKRKSTRSCNDDRGRARAASGGDESHSPTPRSRSATAEATERTITPPPPAIADSTSRVVVARSLTDVDDYGRPSESSVDGAAMMKSTHDRGRVSAVATNAKDRSMSTNAAPPRFRSRSSPSSSSSPSKRREGRNARNGGRNTMGFYQMAKLGYQELCNAIIRPPRSNYLHEALGPEEFEFCGERFVRRDFGVVNERGLLLECSMWKKKAMHDEKEEEEEEEEETGCERRKQRGDDDDDGGSNDENDDHRCGQIMLNVDDWDESKERGQMYLQVPESFEDSSTASSAWDDDDDDDESRDGFDRDSPGGAMNLRGRRRESSSRAACRGGVARIKKCRRMPVVIYLHGNSSGRPEVVNTLGHLLSLGVAVVAFDFAGSGKSEGEFVSLGYYEQEDLQTVIHHLRASGEVSTISLWGRSMGAATAIMYGSRDATISCMILDSAFTDLTRLAEEMVEKVKEQGINVPNFVVSMTLRMIKSSIKSQAGFSIRHISPISHVNRCFIPAMFVAGDHDCFIDKQHSQRLHACYAGDKNIVIVDGDHNSPRPRYLLQSACLFLQSCMQLSPCAELVVPLGTNLFLPPWLREEDGGPRGEAVSMKALALDRAIEKARADASSLSDGRAWLSVNDAGAPGQQRVQKQRSKQISKDCKISSDIPLDKGQLRGRWCTYASRNEITSHTAADFTSLSELPDMSKRQKDIQSSLFKMLGQRE</sequence>
<organism evidence="3 4">
    <name type="scientific">Stephanodiscus triporus</name>
    <dbReference type="NCBI Taxonomy" id="2934178"/>
    <lineage>
        <taxon>Eukaryota</taxon>
        <taxon>Sar</taxon>
        <taxon>Stramenopiles</taxon>
        <taxon>Ochrophyta</taxon>
        <taxon>Bacillariophyta</taxon>
        <taxon>Coscinodiscophyceae</taxon>
        <taxon>Thalassiosirophycidae</taxon>
        <taxon>Stephanodiscales</taxon>
        <taxon>Stephanodiscaceae</taxon>
        <taxon>Stephanodiscus</taxon>
    </lineage>
</organism>
<name>A0ABD3QM23_9STRA</name>